<evidence type="ECO:0000256" key="6">
    <source>
        <dbReference type="RuleBase" id="RU361156"/>
    </source>
</evidence>
<keyword evidence="4 6" id="KW-0378">Hydrolase</keyword>
<dbReference type="Proteomes" id="UP000297299">
    <property type="component" value="Unassembled WGS sequence"/>
</dbReference>
<organism evidence="7 8">
    <name type="scientific">Botryotinia calthae</name>
    <dbReference type="NCBI Taxonomy" id="38488"/>
    <lineage>
        <taxon>Eukaryota</taxon>
        <taxon>Fungi</taxon>
        <taxon>Dikarya</taxon>
        <taxon>Ascomycota</taxon>
        <taxon>Pezizomycotina</taxon>
        <taxon>Leotiomycetes</taxon>
        <taxon>Helotiales</taxon>
        <taxon>Sclerotiniaceae</taxon>
        <taxon>Botryotinia</taxon>
    </lineage>
</organism>
<dbReference type="InterPro" id="IPR029058">
    <property type="entry name" value="AB_hydrolase_fold"/>
</dbReference>
<dbReference type="STRING" id="38488.A0A4Y8DGT2"/>
<sequence length="577" mass="63159">MISPITAGLALFTVVNGAKITQRNIQANLEGRGVPANATGVKTLVTPQNITLRYKEPGKEGVCETTPGVNSYSGYIDLDAYVNLEACYLKYYSHRMLKFLSNSHTFFWFFEARNDPANAPVTLWLNGGPGSDSMIGLFQGMYQQLGPCNVTANLTTELNPYSFSEYSNLLFLSQPLGVGFSYGSEGEGITGAYENASFAGVQGRYPISNATALDTTDLAAVAAWHVLQGFLGGLSQLDPAVNFTTKKEFNLWTESYGGHYGPAFYKYFYDRNQEIANGTITGIHLDFNTLGVGNGIIDEYIQAPFYPEFAFALNMGNGCLDQIGFCRATNLTTAVEQAICTEAENICRDTVEGVFYTFGGRGAYDIRHPYDDPTPPTYFIDYLNLASTQNALGVNLNYTEDSSAEVYYAFQQTGDFVYPSFLEDLEYLLANDVRWFGGEAISLAANYTHSAEFAAAGYAPFIVDGTEYGEVRQYGNFSFVRIYEAGVSYLPTLIHDQHLIHVLTLTKGHEVPFYQPVASLEFFRRTLLDLDIAEGKARVASNYSSPGIASATHTEPFVALPSSTSVSGTAAAGLPNW</sequence>
<dbReference type="PANTHER" id="PTHR11802:SF131">
    <property type="entry name" value="CARBOXYPEPTIDASE"/>
    <property type="match status" value="1"/>
</dbReference>
<dbReference type="PRINTS" id="PR00724">
    <property type="entry name" value="CRBOXYPTASEC"/>
</dbReference>
<dbReference type="Gene3D" id="3.40.50.1820">
    <property type="entry name" value="alpha/beta hydrolase"/>
    <property type="match status" value="1"/>
</dbReference>
<evidence type="ECO:0000256" key="5">
    <source>
        <dbReference type="ARBA" id="ARBA00023180"/>
    </source>
</evidence>
<dbReference type="SUPFAM" id="SSF53474">
    <property type="entry name" value="alpha/beta-Hydrolases"/>
    <property type="match status" value="1"/>
</dbReference>
<name>A0A4Y8DGT2_9HELO</name>
<evidence type="ECO:0000256" key="3">
    <source>
        <dbReference type="ARBA" id="ARBA00022670"/>
    </source>
</evidence>
<protein>
    <recommendedName>
        <fullName evidence="6">Carboxypeptidase</fullName>
        <ecNumber evidence="6">3.4.16.-</ecNumber>
    </recommendedName>
</protein>
<accession>A0A4Y8DGT2</accession>
<reference evidence="7 8" key="1">
    <citation type="submission" date="2017-11" db="EMBL/GenBank/DDBJ databases">
        <title>Comparative genomics of Botrytis spp.</title>
        <authorList>
            <person name="Valero-Jimenez C.A."/>
            <person name="Tapia P."/>
            <person name="Veloso J."/>
            <person name="Silva-Moreno E."/>
            <person name="Staats M."/>
            <person name="Valdes J.H."/>
            <person name="Van Kan J.A.L."/>
        </authorList>
    </citation>
    <scope>NUCLEOTIDE SEQUENCE [LARGE SCALE GENOMIC DNA]</scope>
    <source>
        <strain evidence="7 8">MUCL2830</strain>
    </source>
</reference>
<evidence type="ECO:0000256" key="2">
    <source>
        <dbReference type="ARBA" id="ARBA00022645"/>
    </source>
</evidence>
<feature type="signal peptide" evidence="6">
    <location>
        <begin position="1"/>
        <end position="17"/>
    </location>
</feature>
<keyword evidence="8" id="KW-1185">Reference proteome</keyword>
<dbReference type="AlphaFoldDB" id="A0A4Y8DGT2"/>
<evidence type="ECO:0000256" key="4">
    <source>
        <dbReference type="ARBA" id="ARBA00022801"/>
    </source>
</evidence>
<evidence type="ECO:0000313" key="7">
    <source>
        <dbReference type="EMBL" id="TEY86506.1"/>
    </source>
</evidence>
<gene>
    <name evidence="7" type="ORF">BOTCAL_0007g00330</name>
</gene>
<comment type="similarity">
    <text evidence="1 6">Belongs to the peptidase S10 family.</text>
</comment>
<keyword evidence="5" id="KW-0325">Glycoprotein</keyword>
<keyword evidence="3 6" id="KW-0645">Protease</keyword>
<comment type="caution">
    <text evidence="7">The sequence shown here is derived from an EMBL/GenBank/DDBJ whole genome shotgun (WGS) entry which is preliminary data.</text>
</comment>
<dbReference type="GO" id="GO:0004185">
    <property type="term" value="F:serine-type carboxypeptidase activity"/>
    <property type="evidence" value="ECO:0007669"/>
    <property type="project" value="UniProtKB-UniRule"/>
</dbReference>
<dbReference type="OrthoDB" id="443318at2759"/>
<dbReference type="GO" id="GO:0000324">
    <property type="term" value="C:fungal-type vacuole"/>
    <property type="evidence" value="ECO:0007669"/>
    <property type="project" value="TreeGrafter"/>
</dbReference>
<dbReference type="EMBL" id="PHWZ01000007">
    <property type="protein sequence ID" value="TEY86506.1"/>
    <property type="molecule type" value="Genomic_DNA"/>
</dbReference>
<evidence type="ECO:0000313" key="8">
    <source>
        <dbReference type="Proteomes" id="UP000297299"/>
    </source>
</evidence>
<dbReference type="InterPro" id="IPR001563">
    <property type="entry name" value="Peptidase_S10"/>
</dbReference>
<dbReference type="PANTHER" id="PTHR11802">
    <property type="entry name" value="SERINE PROTEASE FAMILY S10 SERINE CARBOXYPEPTIDASE"/>
    <property type="match status" value="1"/>
</dbReference>
<proteinExistence type="inferred from homology"/>
<evidence type="ECO:0000256" key="1">
    <source>
        <dbReference type="ARBA" id="ARBA00009431"/>
    </source>
</evidence>
<keyword evidence="2 6" id="KW-0121">Carboxypeptidase</keyword>
<dbReference type="InterPro" id="IPR018202">
    <property type="entry name" value="Ser_caboxypep_ser_AS"/>
</dbReference>
<dbReference type="GO" id="GO:0006508">
    <property type="term" value="P:proteolysis"/>
    <property type="evidence" value="ECO:0007669"/>
    <property type="project" value="UniProtKB-KW"/>
</dbReference>
<dbReference type="EC" id="3.4.16.-" evidence="6"/>
<feature type="chain" id="PRO_5021511904" description="Carboxypeptidase" evidence="6">
    <location>
        <begin position="18"/>
        <end position="577"/>
    </location>
</feature>
<keyword evidence="6" id="KW-0732">Signal</keyword>
<dbReference type="PROSITE" id="PS00131">
    <property type="entry name" value="CARBOXYPEPT_SER_SER"/>
    <property type="match status" value="1"/>
</dbReference>
<dbReference type="Pfam" id="PF00450">
    <property type="entry name" value="Peptidase_S10"/>
    <property type="match status" value="1"/>
</dbReference>